<dbReference type="AlphaFoldDB" id="A0ABD6ETG0"/>
<proteinExistence type="predicted"/>
<name>A0ABD6ETG0_9BILA</name>
<dbReference type="Proteomes" id="UP001608902">
    <property type="component" value="Unassembled WGS sequence"/>
</dbReference>
<dbReference type="EMBL" id="JBGFUD010011631">
    <property type="protein sequence ID" value="MFH4983264.1"/>
    <property type="molecule type" value="Genomic_DNA"/>
</dbReference>
<comment type="caution">
    <text evidence="1">The sequence shown here is derived from an EMBL/GenBank/DDBJ whole genome shotgun (WGS) entry which is preliminary data.</text>
</comment>
<gene>
    <name evidence="1" type="ORF">AB6A40_009973</name>
</gene>
<evidence type="ECO:0000313" key="2">
    <source>
        <dbReference type="Proteomes" id="UP001608902"/>
    </source>
</evidence>
<reference evidence="1 2" key="1">
    <citation type="submission" date="2024-08" db="EMBL/GenBank/DDBJ databases">
        <title>Gnathostoma spinigerum genome.</title>
        <authorList>
            <person name="Gonzalez-Bertolin B."/>
            <person name="Monzon S."/>
            <person name="Zaballos A."/>
            <person name="Jimenez P."/>
            <person name="Dekumyoy P."/>
            <person name="Varona S."/>
            <person name="Cuesta I."/>
            <person name="Sumanam S."/>
            <person name="Adisakwattana P."/>
            <person name="Gasser R.B."/>
            <person name="Hernandez-Gonzalez A."/>
            <person name="Young N.D."/>
            <person name="Perteguer M.J."/>
        </authorList>
    </citation>
    <scope>NUCLEOTIDE SEQUENCE [LARGE SCALE GENOMIC DNA]</scope>
    <source>
        <strain evidence="1">AL3</strain>
        <tissue evidence="1">Liver</tissue>
    </source>
</reference>
<keyword evidence="2" id="KW-1185">Reference proteome</keyword>
<sequence length="142" mass="15986">MGQADNPPAPDFMGYPCEDVVRRLEALFDSETVDDEDSGKADDIKEESVSAVAVILESMMTHNIDYQKRIAGELRFHRSGEYASDDISNRPKPFFVYRTQPVIAPESTRDSDDDLCVFFYISLLILTESRTCLGLLDIQSLP</sequence>
<accession>A0ABD6ETG0</accession>
<evidence type="ECO:0000313" key="1">
    <source>
        <dbReference type="EMBL" id="MFH4983264.1"/>
    </source>
</evidence>
<organism evidence="1 2">
    <name type="scientific">Gnathostoma spinigerum</name>
    <dbReference type="NCBI Taxonomy" id="75299"/>
    <lineage>
        <taxon>Eukaryota</taxon>
        <taxon>Metazoa</taxon>
        <taxon>Ecdysozoa</taxon>
        <taxon>Nematoda</taxon>
        <taxon>Chromadorea</taxon>
        <taxon>Rhabditida</taxon>
        <taxon>Spirurina</taxon>
        <taxon>Gnathostomatomorpha</taxon>
        <taxon>Gnathostomatoidea</taxon>
        <taxon>Gnathostomatidae</taxon>
        <taxon>Gnathostoma</taxon>
    </lineage>
</organism>
<protein>
    <submittedName>
        <fullName evidence="1">Uncharacterized protein</fullName>
    </submittedName>
</protein>